<proteinExistence type="predicted"/>
<organism evidence="2 3">
    <name type="scientific">Pseudophaeobacter arcticus</name>
    <dbReference type="NCBI Taxonomy" id="385492"/>
    <lineage>
        <taxon>Bacteria</taxon>
        <taxon>Pseudomonadati</taxon>
        <taxon>Pseudomonadota</taxon>
        <taxon>Alphaproteobacteria</taxon>
        <taxon>Rhodobacterales</taxon>
        <taxon>Paracoccaceae</taxon>
        <taxon>Pseudophaeobacter</taxon>
    </lineage>
</organism>
<dbReference type="RefSeq" id="WP_353400860.1">
    <property type="nucleotide sequence ID" value="NZ_BAABWU010000010.1"/>
</dbReference>
<feature type="signal peptide" evidence="1">
    <location>
        <begin position="1"/>
        <end position="22"/>
    </location>
</feature>
<name>A0ABQ0AN20_9RHOB</name>
<sequence>MLRPAHLLLALWATILPLAASAGAWKRPVDTGFAATSFALRRSDQGLVSEFGYYRDFGLSARFDLGIDLNQQDSQSGHVLIFARLPLRQGADNTQIAAEFALGGNHTNLQWHPMYRLTLSAGRSKPTRIGTLWGSLDLSVEQRGDAAHPLGKLDASFGIDTNRTLSPLLQIETSFGQGTDFAYAITPGLRIKLAGLSFAKNPIFETSDLTIGLEYRRANTQSLGLKIALWQRF</sequence>
<keyword evidence="3" id="KW-1185">Reference proteome</keyword>
<keyword evidence="1" id="KW-0732">Signal</keyword>
<accession>A0ABQ0AN20</accession>
<comment type="caution">
    <text evidence="2">The sequence shown here is derived from an EMBL/GenBank/DDBJ whole genome shotgun (WGS) entry which is preliminary data.</text>
</comment>
<evidence type="ECO:0008006" key="4">
    <source>
        <dbReference type="Google" id="ProtNLM"/>
    </source>
</evidence>
<evidence type="ECO:0000313" key="3">
    <source>
        <dbReference type="Proteomes" id="UP001441944"/>
    </source>
</evidence>
<dbReference type="EMBL" id="BAABWU010000010">
    <property type="protein sequence ID" value="GAA6197268.1"/>
    <property type="molecule type" value="Genomic_DNA"/>
</dbReference>
<reference evidence="2 3" key="1">
    <citation type="submission" date="2024-04" db="EMBL/GenBank/DDBJ databases">
        <title>Draft genome sequence of Pseudophaeobacter arcticus NBRC 116598.</title>
        <authorList>
            <person name="Miyakawa T."/>
            <person name="Kusuya Y."/>
            <person name="Miura T."/>
        </authorList>
    </citation>
    <scope>NUCLEOTIDE SEQUENCE [LARGE SCALE GENOMIC DNA]</scope>
    <source>
        <strain evidence="2 3">SU-CL00105</strain>
    </source>
</reference>
<evidence type="ECO:0000256" key="1">
    <source>
        <dbReference type="SAM" id="SignalP"/>
    </source>
</evidence>
<gene>
    <name evidence="2" type="ORF">NBRC116598_27120</name>
</gene>
<evidence type="ECO:0000313" key="2">
    <source>
        <dbReference type="EMBL" id="GAA6197268.1"/>
    </source>
</evidence>
<feature type="chain" id="PRO_5045947659" description="MetA-pathway of phenol degradation" evidence="1">
    <location>
        <begin position="23"/>
        <end position="233"/>
    </location>
</feature>
<protein>
    <recommendedName>
        <fullName evidence="4">MetA-pathway of phenol degradation</fullName>
    </recommendedName>
</protein>
<dbReference type="Proteomes" id="UP001441944">
    <property type="component" value="Unassembled WGS sequence"/>
</dbReference>